<feature type="coiled-coil region" evidence="1">
    <location>
        <begin position="321"/>
        <end position="348"/>
    </location>
</feature>
<reference evidence="2" key="2">
    <citation type="submission" date="2020-09" db="EMBL/GenBank/DDBJ databases">
        <authorList>
            <person name="Sun Q."/>
            <person name="Ohkuma M."/>
        </authorList>
    </citation>
    <scope>NUCLEOTIDE SEQUENCE</scope>
    <source>
        <strain evidence="2">JCM 13919</strain>
    </source>
</reference>
<keyword evidence="1" id="KW-0175">Coiled coil</keyword>
<dbReference type="Proteomes" id="UP000630149">
    <property type="component" value="Unassembled WGS sequence"/>
</dbReference>
<comment type="caution">
    <text evidence="2">The sequence shown here is derived from an EMBL/GenBank/DDBJ whole genome shotgun (WGS) entry which is preliminary data.</text>
</comment>
<sequence>MRQVPNPLQDKITAIDNARTLNEAISALKDALQLIGGELQVSGTPGSPAGSDLKFADPALLPQGLVVDALRYTEPSQSDYSDKAVQAAFNIATHLESQDKDKLKSNFEYLETTWCPKIIDDKTYALGCVFYAFLNALVDPKTELNKDFKNKLGWVKAPFVLNFLSPIVPVLFNRLEVYEAHKKDTLERTVHFLQKKDKWGEELEAFGKATSSDEIQLLLETDFDLTGEVPLEEAELQRLQTIITEKKQQVEGLRATIQAFRLPETIKISRYIELLANPTTDPEVIKEEWLKLFNPPTDPVKDKGYGSIIPIETRDISSYLTEDYHRAMEDAEESLSLLETQLTQLESKFAEGLTAQYRRELEQHVTEVLAEHPIPLAPEFLDFDLETPRYHVTLSDDGNFVTRLEADKAAYETMIESLETYCLALSERLNALQDHYDQFESNYPLPITSSSDNSSALQELREQTLVALLGKVQENKTKLDQTEGLVTAARDELKAIEEELRQQSGEGRARILAEIQEQIGQKLATLEKITEAVTIAKRTLSPLPDRDIHGEKEALLRLAEQRKDALREADEQLADFQEKIEQRWGLYIPASHVPKDQLKAYLECTKELSDYIDSIYEREERASARYGLNLSYFFDRVSHHLSIYSSSNLDLEIEDLLNIIQEKRRQIQNELAIEITEVPTEPHTLQGQGEENLFQLQSQYQMLLEPHRLRERQAQHIAKLEQMQTLAEFDCQQAQIQQEIQALEFQLADFWPKSEALDTFIAELEHLASEEILPEVQEHISAIETWLSHTALESRSIQELYDQISLNLRTFDTNWATMTSDYSGLSESDVGEIAQRKASLAETQQTLMTRKAAIDEKFLRIREQLQSLKAKEQLEGIPLEISNGEEPPTIARFKELCTIQKNFFGGVPLDFFEEDPGLITGKFGNYLKERGETYAIRDKFGSFFYGQKSEAASRLKYLKELQYAFIEYRDKPDARVSYQDYYDALLVLIDQGLKQFTPRRFGDYEKSLHAQLTQFKKSLVDNKEQLETFEASIEKKSDRPVQQSHSL</sequence>
<feature type="coiled-coil region" evidence="1">
    <location>
        <begin position="479"/>
        <end position="579"/>
    </location>
</feature>
<gene>
    <name evidence="2" type="ORF">GCM10007966_22770</name>
</gene>
<evidence type="ECO:0000313" key="3">
    <source>
        <dbReference type="Proteomes" id="UP000630149"/>
    </source>
</evidence>
<proteinExistence type="predicted"/>
<feature type="coiled-coil region" evidence="1">
    <location>
        <begin position="646"/>
        <end position="673"/>
    </location>
</feature>
<evidence type="ECO:0000256" key="1">
    <source>
        <dbReference type="SAM" id="Coils"/>
    </source>
</evidence>
<organism evidence="2 3">
    <name type="scientific">Legionella impletisoli</name>
    <dbReference type="NCBI Taxonomy" id="343510"/>
    <lineage>
        <taxon>Bacteria</taxon>
        <taxon>Pseudomonadati</taxon>
        <taxon>Pseudomonadota</taxon>
        <taxon>Gammaproteobacteria</taxon>
        <taxon>Legionellales</taxon>
        <taxon>Legionellaceae</taxon>
        <taxon>Legionella</taxon>
    </lineage>
</organism>
<dbReference type="AlphaFoldDB" id="A0A917JZ00"/>
<accession>A0A917JZ00</accession>
<dbReference type="RefSeq" id="WP_131777500.1">
    <property type="nucleotide sequence ID" value="NZ_BMOB01000016.1"/>
</dbReference>
<protein>
    <submittedName>
        <fullName evidence="2">Uncharacterized protein</fullName>
    </submittedName>
</protein>
<evidence type="ECO:0000313" key="2">
    <source>
        <dbReference type="EMBL" id="GGI93608.1"/>
    </source>
</evidence>
<keyword evidence="3" id="KW-1185">Reference proteome</keyword>
<name>A0A917JZ00_9GAMM</name>
<reference evidence="2" key="1">
    <citation type="journal article" date="2014" name="Int. J. Syst. Evol. Microbiol.">
        <title>Complete genome sequence of Corynebacterium casei LMG S-19264T (=DSM 44701T), isolated from a smear-ripened cheese.</title>
        <authorList>
            <consortium name="US DOE Joint Genome Institute (JGI-PGF)"/>
            <person name="Walter F."/>
            <person name="Albersmeier A."/>
            <person name="Kalinowski J."/>
            <person name="Ruckert C."/>
        </authorList>
    </citation>
    <scope>NUCLEOTIDE SEQUENCE</scope>
    <source>
        <strain evidence="2">JCM 13919</strain>
    </source>
</reference>
<dbReference type="EMBL" id="BMOB01000016">
    <property type="protein sequence ID" value="GGI93608.1"/>
    <property type="molecule type" value="Genomic_DNA"/>
</dbReference>
<dbReference type="OrthoDB" id="5654358at2"/>